<dbReference type="OrthoDB" id="1086219at2"/>
<accession>A0A4U1CGR4</accession>
<evidence type="ECO:0000313" key="3">
    <source>
        <dbReference type="EMBL" id="TKC05914.1"/>
    </source>
</evidence>
<evidence type="ECO:0000313" key="4">
    <source>
        <dbReference type="Proteomes" id="UP000307244"/>
    </source>
</evidence>
<feature type="domain" description="Outer membrane protein beta-barrel" evidence="2">
    <location>
        <begin position="457"/>
        <end position="907"/>
    </location>
</feature>
<dbReference type="RefSeq" id="WP_136836176.1">
    <property type="nucleotide sequence ID" value="NZ_SWBQ01000003.1"/>
</dbReference>
<dbReference type="EMBL" id="SWBQ01000003">
    <property type="protein sequence ID" value="TKC05914.1"/>
    <property type="molecule type" value="Genomic_DNA"/>
</dbReference>
<proteinExistence type="predicted"/>
<organism evidence="3 4">
    <name type="scientific">Pedobacter frigoris</name>
    <dbReference type="NCBI Taxonomy" id="2571272"/>
    <lineage>
        <taxon>Bacteria</taxon>
        <taxon>Pseudomonadati</taxon>
        <taxon>Bacteroidota</taxon>
        <taxon>Sphingobacteriia</taxon>
        <taxon>Sphingobacteriales</taxon>
        <taxon>Sphingobacteriaceae</taxon>
        <taxon>Pedobacter</taxon>
    </lineage>
</organism>
<dbReference type="Gene3D" id="2.170.130.10">
    <property type="entry name" value="TonB-dependent receptor, plug domain"/>
    <property type="match status" value="1"/>
</dbReference>
<gene>
    <name evidence="3" type="ORF">FA047_11260</name>
</gene>
<keyword evidence="4" id="KW-1185">Reference proteome</keyword>
<dbReference type="InterPro" id="IPR041700">
    <property type="entry name" value="OMP_b-brl_3"/>
</dbReference>
<dbReference type="AlphaFoldDB" id="A0A4U1CGR4"/>
<feature type="chain" id="PRO_5020326838" description="Outer membrane protein beta-barrel domain-containing protein" evidence="1">
    <location>
        <begin position="20"/>
        <end position="925"/>
    </location>
</feature>
<feature type="signal peptide" evidence="1">
    <location>
        <begin position="1"/>
        <end position="19"/>
    </location>
</feature>
<sequence length="925" mass="102588">MKKITLLLFFLLLSCVLFAQKNGVLTGSLVDSANHKVTLDYATISVFKVGDTVLTTYKLSDDKGVFVINGLQTGIKYRLVINAWQYHILRKEIMLEASSPKADLGKLILSEKTNNLQEIVIKGERPPIIVRKDTIEFNAESFKTLPSAVVEDLLKKLPGVSLDDDGNIRVNGKSVSKILVDGKEFFGGDQQIATKNLPANIIDKVQVMDDQEAKRADPDLVAADVPQVINLKLKRAIKQGMFGKLYGGGGSGELFETGGILNIFRDTAQVSVLGYGNNINKPGFSMSDIQRIGGFSRGGSSSIMVSSSGGFSLDNVSFGGLGSGVQTSAGGGANFNTVTKKGVKINARYFYGQTSDLITRETNEDQKLGQGSLITRNSSIQDNRNYIHTISGKIDFKIDSLTSMFISPSITLGTKKGNGLDLKNSYRGSDNKINDAENNTLSNGSNTDYSVSANLYKSFKKRGRSFNSTLNISKRDNGNDNFNTSVVNFYDDGTSRKVDQLRGNEVRNFGISLSANYSEPINKVLSLSFVARSNYLENENALATFYKNPLNQSFDVAVPSLSETVRQTGVKNNLTSSLKLRLNKDLDINPGVVLNTITLRNRFIKYENFNQNYTFFAPQLSVRYKILSMQYTPSFSEPSVNSIQPVANNTDPLFIQQGNTSLQPEKSHNLYVSTFKYDVKQAMNYNFSVNGIMRDNSTVMSRQVSPVGVQTSKPVNVNGIWSLSMFGNLSKDYKNEKRQINVGVGFGTSYRKSLVIVNEIKSNTYNFSVGPRANVRLNLNDKFEFSQRYSVVMSKSMYDDAFYTDLKTTSQTSSSELVVRFPKGVVWESNYNIQFNNQKVAGFNNRLQMWNAGVYFLFLKNDRLQLKFSVNDILNSNVGRSVYISENSIRDTQTNNLGRYGLMTMTYNIQNFGGKVGGKSSFFGF</sequence>
<name>A0A4U1CGR4_9SPHI</name>
<dbReference type="Pfam" id="PF14905">
    <property type="entry name" value="OMP_b-brl_3"/>
    <property type="match status" value="1"/>
</dbReference>
<keyword evidence="1" id="KW-0732">Signal</keyword>
<comment type="caution">
    <text evidence="3">The sequence shown here is derived from an EMBL/GenBank/DDBJ whole genome shotgun (WGS) entry which is preliminary data.</text>
</comment>
<dbReference type="SUPFAM" id="SSF56935">
    <property type="entry name" value="Porins"/>
    <property type="match status" value="1"/>
</dbReference>
<reference evidence="3 4" key="1">
    <citation type="submission" date="2019-04" db="EMBL/GenBank/DDBJ databases">
        <title>Pedobacter sp. RP-3-15 sp. nov., isolated from Arctic soil.</title>
        <authorList>
            <person name="Dahal R.H."/>
            <person name="Kim D.-U."/>
        </authorList>
    </citation>
    <scope>NUCLEOTIDE SEQUENCE [LARGE SCALE GENOMIC DNA]</scope>
    <source>
        <strain evidence="3 4">RP-3-15</strain>
    </source>
</reference>
<protein>
    <recommendedName>
        <fullName evidence="2">Outer membrane protein beta-barrel domain-containing protein</fullName>
    </recommendedName>
</protein>
<dbReference type="PROSITE" id="PS51257">
    <property type="entry name" value="PROKAR_LIPOPROTEIN"/>
    <property type="match status" value="1"/>
</dbReference>
<dbReference type="InterPro" id="IPR037066">
    <property type="entry name" value="Plug_dom_sf"/>
</dbReference>
<evidence type="ECO:0000259" key="2">
    <source>
        <dbReference type="Pfam" id="PF14905"/>
    </source>
</evidence>
<dbReference type="Proteomes" id="UP000307244">
    <property type="component" value="Unassembled WGS sequence"/>
</dbReference>
<evidence type="ECO:0000256" key="1">
    <source>
        <dbReference type="SAM" id="SignalP"/>
    </source>
</evidence>